<keyword evidence="4" id="KW-1185">Reference proteome</keyword>
<dbReference type="CDD" id="cd00170">
    <property type="entry name" value="SEC14"/>
    <property type="match status" value="1"/>
</dbReference>
<evidence type="ECO:0000259" key="2">
    <source>
        <dbReference type="PROSITE" id="PS50191"/>
    </source>
</evidence>
<gene>
    <name evidence="3" type="ORF">LLUT_LOCUS26312</name>
</gene>
<evidence type="ECO:0000256" key="1">
    <source>
        <dbReference type="SAM" id="MobiDB-lite"/>
    </source>
</evidence>
<dbReference type="PANTHER" id="PTHR46277:SF19">
    <property type="entry name" value="RANDOM SLUG PROTEIN 5-LIKE"/>
    <property type="match status" value="1"/>
</dbReference>
<feature type="compositionally biased region" description="Basic and acidic residues" evidence="1">
    <location>
        <begin position="1"/>
        <end position="10"/>
    </location>
</feature>
<dbReference type="AlphaFoldDB" id="A0AAV1XUM9"/>
<dbReference type="PANTHER" id="PTHR46277">
    <property type="entry name" value="OS03G0850700 PROTEIN"/>
    <property type="match status" value="1"/>
</dbReference>
<accession>A0AAV1XUM9</accession>
<dbReference type="EMBL" id="CAXHTB010000018">
    <property type="protein sequence ID" value="CAL0325252.1"/>
    <property type="molecule type" value="Genomic_DNA"/>
</dbReference>
<dbReference type="InterPro" id="IPR036865">
    <property type="entry name" value="CRAL-TRIO_dom_sf"/>
</dbReference>
<dbReference type="Proteomes" id="UP001497480">
    <property type="component" value="Unassembled WGS sequence"/>
</dbReference>
<comment type="caution">
    <text evidence="3">The sequence shown here is derived from an EMBL/GenBank/DDBJ whole genome shotgun (WGS) entry which is preliminary data.</text>
</comment>
<dbReference type="SUPFAM" id="SSF52087">
    <property type="entry name" value="CRAL/TRIO domain"/>
    <property type="match status" value="1"/>
</dbReference>
<protein>
    <recommendedName>
        <fullName evidence="2">CRAL-TRIO domain-containing protein</fullName>
    </recommendedName>
</protein>
<dbReference type="InterPro" id="IPR001251">
    <property type="entry name" value="CRAL-TRIO_dom"/>
</dbReference>
<feature type="region of interest" description="Disordered" evidence="1">
    <location>
        <begin position="1"/>
        <end position="21"/>
    </location>
</feature>
<dbReference type="Gene3D" id="3.40.525.10">
    <property type="entry name" value="CRAL-TRIO lipid binding domain"/>
    <property type="match status" value="1"/>
</dbReference>
<sequence length="98" mass="11862">MEDKEKDKEKERKKKQREKCREEDYYPKRLGKLLVVHAPYMFMKVWKLIYPVLDDKTKKKIIFIENKKLKSTMMEDIDENQLPEIYGGPLPLVPILHI</sequence>
<evidence type="ECO:0000313" key="4">
    <source>
        <dbReference type="Proteomes" id="UP001497480"/>
    </source>
</evidence>
<reference evidence="3 4" key="1">
    <citation type="submission" date="2024-03" db="EMBL/GenBank/DDBJ databases">
        <authorList>
            <person name="Martinez-Hernandez J."/>
        </authorList>
    </citation>
    <scope>NUCLEOTIDE SEQUENCE [LARGE SCALE GENOMIC DNA]</scope>
</reference>
<evidence type="ECO:0000313" key="3">
    <source>
        <dbReference type="EMBL" id="CAL0325252.1"/>
    </source>
</evidence>
<proteinExistence type="predicted"/>
<organism evidence="3 4">
    <name type="scientific">Lupinus luteus</name>
    <name type="common">European yellow lupine</name>
    <dbReference type="NCBI Taxonomy" id="3873"/>
    <lineage>
        <taxon>Eukaryota</taxon>
        <taxon>Viridiplantae</taxon>
        <taxon>Streptophyta</taxon>
        <taxon>Embryophyta</taxon>
        <taxon>Tracheophyta</taxon>
        <taxon>Spermatophyta</taxon>
        <taxon>Magnoliopsida</taxon>
        <taxon>eudicotyledons</taxon>
        <taxon>Gunneridae</taxon>
        <taxon>Pentapetalae</taxon>
        <taxon>rosids</taxon>
        <taxon>fabids</taxon>
        <taxon>Fabales</taxon>
        <taxon>Fabaceae</taxon>
        <taxon>Papilionoideae</taxon>
        <taxon>50 kb inversion clade</taxon>
        <taxon>genistoids sensu lato</taxon>
        <taxon>core genistoids</taxon>
        <taxon>Genisteae</taxon>
        <taxon>Lupinus</taxon>
    </lineage>
</organism>
<feature type="domain" description="CRAL-TRIO" evidence="2">
    <location>
        <begin position="23"/>
        <end position="94"/>
    </location>
</feature>
<dbReference type="PROSITE" id="PS50191">
    <property type="entry name" value="CRAL_TRIO"/>
    <property type="match status" value="1"/>
</dbReference>
<dbReference type="Pfam" id="PF00650">
    <property type="entry name" value="CRAL_TRIO"/>
    <property type="match status" value="1"/>
</dbReference>
<name>A0AAV1XUM9_LUPLU</name>